<dbReference type="GO" id="GO:0006189">
    <property type="term" value="P:'de novo' IMP biosynthetic process"/>
    <property type="evidence" value="ECO:0007669"/>
    <property type="project" value="UniProtKB-UniRule"/>
</dbReference>
<keyword evidence="3 8" id="KW-0547">Nucleotide-binding</keyword>
<keyword evidence="4 8" id="KW-0658">Purine biosynthesis</keyword>
<keyword evidence="6 8" id="KW-0067">ATP-binding</keyword>
<dbReference type="NCBIfam" id="TIGR01737">
    <property type="entry name" value="FGAM_synth_I"/>
    <property type="match status" value="1"/>
</dbReference>
<evidence type="ECO:0000256" key="7">
    <source>
        <dbReference type="ARBA" id="ARBA00022962"/>
    </source>
</evidence>
<feature type="active site" description="Nucleophile" evidence="8">
    <location>
        <position position="86"/>
    </location>
</feature>
<keyword evidence="1 8" id="KW-0963">Cytoplasm</keyword>
<evidence type="ECO:0000256" key="6">
    <source>
        <dbReference type="ARBA" id="ARBA00022840"/>
    </source>
</evidence>
<name>A0A0R1N884_9LACO</name>
<dbReference type="Proteomes" id="UP000051330">
    <property type="component" value="Unassembled WGS sequence"/>
</dbReference>
<evidence type="ECO:0000313" key="9">
    <source>
        <dbReference type="EMBL" id="KRL13890.1"/>
    </source>
</evidence>
<evidence type="ECO:0000256" key="1">
    <source>
        <dbReference type="ARBA" id="ARBA00022490"/>
    </source>
</evidence>
<dbReference type="SMART" id="SM01211">
    <property type="entry name" value="GATase_5"/>
    <property type="match status" value="1"/>
</dbReference>
<dbReference type="PROSITE" id="PS51273">
    <property type="entry name" value="GATASE_TYPE_1"/>
    <property type="match status" value="1"/>
</dbReference>
<organism evidence="9 10">
    <name type="scientific">Schleiferilactobacillus perolens DSM 12744</name>
    <dbReference type="NCBI Taxonomy" id="1423792"/>
    <lineage>
        <taxon>Bacteria</taxon>
        <taxon>Bacillati</taxon>
        <taxon>Bacillota</taxon>
        <taxon>Bacilli</taxon>
        <taxon>Lactobacillales</taxon>
        <taxon>Lactobacillaceae</taxon>
        <taxon>Schleiferilactobacillus</taxon>
    </lineage>
</organism>
<evidence type="ECO:0000256" key="4">
    <source>
        <dbReference type="ARBA" id="ARBA00022755"/>
    </source>
</evidence>
<keyword evidence="2 8" id="KW-0436">Ligase</keyword>
<comment type="caution">
    <text evidence="9">The sequence shown here is derived from an EMBL/GenBank/DDBJ whole genome shotgun (WGS) entry which is preliminary data.</text>
</comment>
<evidence type="ECO:0000256" key="5">
    <source>
        <dbReference type="ARBA" id="ARBA00022801"/>
    </source>
</evidence>
<comment type="subcellular location">
    <subcellularLocation>
        <location evidence="8">Cytoplasm</location>
    </subcellularLocation>
</comment>
<comment type="catalytic activity">
    <reaction evidence="8">
        <text>L-glutamine + H2O = L-glutamate + NH4(+)</text>
        <dbReference type="Rhea" id="RHEA:15889"/>
        <dbReference type="ChEBI" id="CHEBI:15377"/>
        <dbReference type="ChEBI" id="CHEBI:28938"/>
        <dbReference type="ChEBI" id="CHEBI:29985"/>
        <dbReference type="ChEBI" id="CHEBI:58359"/>
        <dbReference type="EC" id="3.5.1.2"/>
    </reaction>
</comment>
<comment type="catalytic activity">
    <reaction evidence="8">
        <text>N(2)-formyl-N(1)-(5-phospho-beta-D-ribosyl)glycinamide + L-glutamine + ATP + H2O = 2-formamido-N(1)-(5-O-phospho-beta-D-ribosyl)acetamidine + L-glutamate + ADP + phosphate + H(+)</text>
        <dbReference type="Rhea" id="RHEA:17129"/>
        <dbReference type="ChEBI" id="CHEBI:15377"/>
        <dbReference type="ChEBI" id="CHEBI:15378"/>
        <dbReference type="ChEBI" id="CHEBI:29985"/>
        <dbReference type="ChEBI" id="CHEBI:30616"/>
        <dbReference type="ChEBI" id="CHEBI:43474"/>
        <dbReference type="ChEBI" id="CHEBI:58359"/>
        <dbReference type="ChEBI" id="CHEBI:147286"/>
        <dbReference type="ChEBI" id="CHEBI:147287"/>
        <dbReference type="ChEBI" id="CHEBI:456216"/>
        <dbReference type="EC" id="6.3.5.3"/>
    </reaction>
</comment>
<comment type="subunit">
    <text evidence="8">Part of the FGAM synthase complex composed of 1 PurL, 1 PurQ and 2 PurS subunits.</text>
</comment>
<dbReference type="Pfam" id="PF13507">
    <property type="entry name" value="GATase_5"/>
    <property type="match status" value="1"/>
</dbReference>
<dbReference type="HAMAP" id="MF_00421">
    <property type="entry name" value="PurQ"/>
    <property type="match status" value="1"/>
</dbReference>
<proteinExistence type="inferred from homology"/>
<evidence type="ECO:0000256" key="3">
    <source>
        <dbReference type="ARBA" id="ARBA00022741"/>
    </source>
</evidence>
<keyword evidence="10" id="KW-1185">Reference proteome</keyword>
<dbReference type="PATRIC" id="fig|1423792.3.peg.1951"/>
<dbReference type="Gene3D" id="3.40.50.880">
    <property type="match status" value="1"/>
</dbReference>
<comment type="function">
    <text evidence="8">Part of the phosphoribosylformylglycinamidine synthase complex involved in the purines biosynthetic pathway. Catalyzes the ATP-dependent conversion of formylglycinamide ribonucleotide (FGAR) and glutamine to yield formylglycinamidine ribonucleotide (FGAM) and glutamate. The FGAM synthase complex is composed of three subunits. PurQ produces an ammonia molecule by converting glutamine to glutamate. PurL transfers the ammonia molecule to FGAR to form FGAM in an ATP-dependent manner. PurS interacts with PurQ and PurL and is thought to assist in the transfer of the ammonia molecule from PurQ to PurL.</text>
</comment>
<dbReference type="PIRSF" id="PIRSF001586">
    <property type="entry name" value="FGAM_synth_I"/>
    <property type="match status" value="1"/>
</dbReference>
<dbReference type="STRING" id="1423792.FD09_GL001923"/>
<gene>
    <name evidence="8" type="primary">purQ</name>
    <name evidence="9" type="ORF">FD09_GL001923</name>
</gene>
<dbReference type="GO" id="GO:0004642">
    <property type="term" value="F:phosphoribosylformylglycinamidine synthase activity"/>
    <property type="evidence" value="ECO:0007669"/>
    <property type="project" value="UniProtKB-UniRule"/>
</dbReference>
<dbReference type="OrthoDB" id="9804441at2"/>
<comment type="pathway">
    <text evidence="8">Purine metabolism; IMP biosynthesis via de novo pathway; 5-amino-1-(5-phospho-D-ribosyl)imidazole from N(2)-formyl-N(1)-(5-phospho-D-ribosyl)glycinamide: step 1/2.</text>
</comment>
<dbReference type="SUPFAM" id="SSF52317">
    <property type="entry name" value="Class I glutamine amidotransferase-like"/>
    <property type="match status" value="1"/>
</dbReference>
<dbReference type="AlphaFoldDB" id="A0A0R1N884"/>
<keyword evidence="5 8" id="KW-0378">Hydrolase</keyword>
<dbReference type="InterPro" id="IPR029062">
    <property type="entry name" value="Class_I_gatase-like"/>
</dbReference>
<evidence type="ECO:0000256" key="2">
    <source>
        <dbReference type="ARBA" id="ARBA00022598"/>
    </source>
</evidence>
<keyword evidence="7 8" id="KW-0315">Glutamine amidotransferase</keyword>
<dbReference type="InterPro" id="IPR010075">
    <property type="entry name" value="PRibForGlyAmidine_synth_PurQ"/>
</dbReference>
<dbReference type="PANTHER" id="PTHR47552">
    <property type="entry name" value="PHOSPHORIBOSYLFORMYLGLYCINAMIDINE SYNTHASE SUBUNIT PURQ"/>
    <property type="match status" value="1"/>
</dbReference>
<feature type="active site" evidence="8">
    <location>
        <position position="196"/>
    </location>
</feature>
<protein>
    <recommendedName>
        <fullName evidence="8">Phosphoribosylformylglycinamidine synthase subunit PurQ</fullName>
        <shortName evidence="8">FGAM synthase</shortName>
        <ecNumber evidence="8">6.3.5.3</ecNumber>
    </recommendedName>
    <alternativeName>
        <fullName evidence="8">Formylglycinamide ribonucleotide amidotransferase subunit I</fullName>
        <shortName evidence="8">FGAR amidotransferase I</shortName>
        <shortName evidence="8">FGAR-AT I</shortName>
    </alternativeName>
    <alternativeName>
        <fullName evidence="8">Glutaminase PurQ</fullName>
        <ecNumber evidence="8">3.5.1.2</ecNumber>
    </alternativeName>
    <alternativeName>
        <fullName evidence="8">Phosphoribosylformylglycinamidine synthase subunit I</fullName>
    </alternativeName>
</protein>
<dbReference type="EMBL" id="AZEC01000003">
    <property type="protein sequence ID" value="KRL13890.1"/>
    <property type="molecule type" value="Genomic_DNA"/>
</dbReference>
<dbReference type="UniPathway" id="UPA00074">
    <property type="reaction ID" value="UER00128"/>
</dbReference>
<sequence>MRAAVITFPGSNCDEDLQWALTEISGIPADLVAATATTLTGYDAVFLPGGFSYGDYLRSGAIARFSPIMTAVKKFAAAGGFVVGICNGFQILTEAGLLPGTLQWNTSLHFICAPAPLEIVNSDTPFTNAYPAGTTITLPIAHGQGNYYADPATLVALETNHQIIFRYTDNPNGSVHDIAGITNAAGNVLGMMPHPERAMETLLGSTDGRGVFQSLIHTMEGAGSNVAN</sequence>
<dbReference type="EC" id="3.5.1.2" evidence="8"/>
<dbReference type="EC" id="6.3.5.3" evidence="8"/>
<evidence type="ECO:0000313" key="10">
    <source>
        <dbReference type="Proteomes" id="UP000051330"/>
    </source>
</evidence>
<dbReference type="GO" id="GO:0005524">
    <property type="term" value="F:ATP binding"/>
    <property type="evidence" value="ECO:0007669"/>
    <property type="project" value="UniProtKB-KW"/>
</dbReference>
<dbReference type="GO" id="GO:0004359">
    <property type="term" value="F:glutaminase activity"/>
    <property type="evidence" value="ECO:0007669"/>
    <property type="project" value="UniProtKB-EC"/>
</dbReference>
<evidence type="ECO:0000256" key="8">
    <source>
        <dbReference type="HAMAP-Rule" id="MF_00421"/>
    </source>
</evidence>
<reference evidence="9 10" key="1">
    <citation type="journal article" date="2015" name="Genome Announc.">
        <title>Expanding the biotechnology potential of lactobacilli through comparative genomics of 213 strains and associated genera.</title>
        <authorList>
            <person name="Sun Z."/>
            <person name="Harris H.M."/>
            <person name="McCann A."/>
            <person name="Guo C."/>
            <person name="Argimon S."/>
            <person name="Zhang W."/>
            <person name="Yang X."/>
            <person name="Jeffery I.B."/>
            <person name="Cooney J.C."/>
            <person name="Kagawa T.F."/>
            <person name="Liu W."/>
            <person name="Song Y."/>
            <person name="Salvetti E."/>
            <person name="Wrobel A."/>
            <person name="Rasinkangas P."/>
            <person name="Parkhill J."/>
            <person name="Rea M.C."/>
            <person name="O'Sullivan O."/>
            <person name="Ritari J."/>
            <person name="Douillard F.P."/>
            <person name="Paul Ross R."/>
            <person name="Yang R."/>
            <person name="Briner A.E."/>
            <person name="Felis G.E."/>
            <person name="de Vos W.M."/>
            <person name="Barrangou R."/>
            <person name="Klaenhammer T.R."/>
            <person name="Caufield P.W."/>
            <person name="Cui Y."/>
            <person name="Zhang H."/>
            <person name="O'Toole P.W."/>
        </authorList>
    </citation>
    <scope>NUCLEOTIDE SEQUENCE [LARGE SCALE GENOMIC DNA]</scope>
    <source>
        <strain evidence="9 10">DSM 12744</strain>
    </source>
</reference>
<dbReference type="RefSeq" id="WP_057818850.1">
    <property type="nucleotide sequence ID" value="NZ_AZEC01000003.1"/>
</dbReference>
<dbReference type="CDD" id="cd01740">
    <property type="entry name" value="GATase1_FGAR_AT"/>
    <property type="match status" value="1"/>
</dbReference>
<dbReference type="PANTHER" id="PTHR47552:SF1">
    <property type="entry name" value="PHOSPHORIBOSYLFORMYLGLYCINAMIDINE SYNTHASE SUBUNIT PURQ"/>
    <property type="match status" value="1"/>
</dbReference>
<feature type="active site" evidence="8">
    <location>
        <position position="194"/>
    </location>
</feature>
<accession>A0A0R1N884</accession>
<dbReference type="NCBIfam" id="NF002957">
    <property type="entry name" value="PRK03619.1"/>
    <property type="match status" value="1"/>
</dbReference>
<dbReference type="GO" id="GO:0005737">
    <property type="term" value="C:cytoplasm"/>
    <property type="evidence" value="ECO:0007669"/>
    <property type="project" value="UniProtKB-SubCell"/>
</dbReference>